<evidence type="ECO:0000313" key="8">
    <source>
        <dbReference type="Proteomes" id="UP000552560"/>
    </source>
</evidence>
<feature type="transmembrane region" description="Helical" evidence="6">
    <location>
        <begin position="163"/>
        <end position="184"/>
    </location>
</feature>
<dbReference type="AlphaFoldDB" id="A0A0R3BE34"/>
<dbReference type="EMBL" id="JAAQWE010000006">
    <property type="protein sequence ID" value="NMX96640.1"/>
    <property type="molecule type" value="Genomic_DNA"/>
</dbReference>
<dbReference type="PANTHER" id="PTHR30294">
    <property type="entry name" value="MEMBRANE COMPONENT OF ABC TRANSPORTER YHHJ-RELATED"/>
    <property type="match status" value="1"/>
</dbReference>
<evidence type="ECO:0000256" key="1">
    <source>
        <dbReference type="ARBA" id="ARBA00004651"/>
    </source>
</evidence>
<dbReference type="Proteomes" id="UP000552560">
    <property type="component" value="Unassembled WGS sequence"/>
</dbReference>
<dbReference type="KEGG" id="pvr:PverR02_08755"/>
<dbReference type="OrthoDB" id="9794512at2"/>
<feature type="transmembrane region" description="Helical" evidence="6">
    <location>
        <begin position="137"/>
        <end position="156"/>
    </location>
</feature>
<comment type="caution">
    <text evidence="7">The sequence shown here is derived from an EMBL/GenBank/DDBJ whole genome shotgun (WGS) entry which is preliminary data.</text>
</comment>
<feature type="transmembrane region" description="Helical" evidence="6">
    <location>
        <begin position="12"/>
        <end position="36"/>
    </location>
</feature>
<dbReference type="RefSeq" id="WP_046384248.1">
    <property type="nucleotide sequence ID" value="NZ_CBDFBJ010000344.1"/>
</dbReference>
<reference evidence="7 8" key="1">
    <citation type="journal article" date="2020" name="Front. Microbiol.">
        <title>Genetic Organization of the aprX-lipA2 Operon Affects the Proteolytic Potential of Pseudomonas Species in Milk.</title>
        <authorList>
            <person name="Maier C."/>
            <person name="Huptas C."/>
            <person name="von Neubeck M."/>
            <person name="Scherer S."/>
            <person name="Wenning M."/>
            <person name="Lucking G."/>
        </authorList>
    </citation>
    <scope>NUCLEOTIDE SEQUENCE [LARGE SCALE GENOMIC DNA]</scope>
    <source>
        <strain evidence="7 8">WS 4671</strain>
    </source>
</reference>
<feature type="transmembrane region" description="Helical" evidence="6">
    <location>
        <begin position="219"/>
        <end position="238"/>
    </location>
</feature>
<accession>A0A0R3BE34</accession>
<evidence type="ECO:0000256" key="5">
    <source>
        <dbReference type="ARBA" id="ARBA00023136"/>
    </source>
</evidence>
<sequence length="241" mass="26423">MNLLPSVFKRQLASYLSAPATYLSVALFLLLSTLLGLHTSQLLERSSSDLQGFFQWHPWLYLLLIPALSTQLWADENETGFGDFMKTLPVRPAELVIGKFLAAWVVAGLALLLTFPIVTVVNLLGSADNRVIASQFLASWLLSGSYLSVGVFICALTRQRLAIFILTLSLLLLASGVSSILDALERQAPIWIIDSLTSLSPLLRFGLIDHGTLTFQDGAYFISMIIAFLAATTVILNYKNS</sequence>
<feature type="transmembrane region" description="Helical" evidence="6">
    <location>
        <begin position="95"/>
        <end position="117"/>
    </location>
</feature>
<dbReference type="GO" id="GO:0005886">
    <property type="term" value="C:plasma membrane"/>
    <property type="evidence" value="ECO:0007669"/>
    <property type="project" value="UniProtKB-SubCell"/>
</dbReference>
<comment type="subcellular location">
    <subcellularLocation>
        <location evidence="1">Cell membrane</location>
        <topology evidence="1">Multi-pass membrane protein</topology>
    </subcellularLocation>
</comment>
<name>A0A0R3BE34_PSEVE</name>
<keyword evidence="4 6" id="KW-1133">Transmembrane helix</keyword>
<evidence type="ECO:0000256" key="4">
    <source>
        <dbReference type="ARBA" id="ARBA00022989"/>
    </source>
</evidence>
<evidence type="ECO:0000256" key="2">
    <source>
        <dbReference type="ARBA" id="ARBA00022475"/>
    </source>
</evidence>
<organism evidence="7 8">
    <name type="scientific">Pseudomonas veronii</name>
    <dbReference type="NCBI Taxonomy" id="76761"/>
    <lineage>
        <taxon>Bacteria</taxon>
        <taxon>Pseudomonadati</taxon>
        <taxon>Pseudomonadota</taxon>
        <taxon>Gammaproteobacteria</taxon>
        <taxon>Pseudomonadales</taxon>
        <taxon>Pseudomonadaceae</taxon>
        <taxon>Pseudomonas</taxon>
    </lineage>
</organism>
<keyword evidence="3 6" id="KW-0812">Transmembrane</keyword>
<dbReference type="PANTHER" id="PTHR30294:SF29">
    <property type="entry name" value="MULTIDRUG ABC TRANSPORTER PERMEASE YBHS-RELATED"/>
    <property type="match status" value="1"/>
</dbReference>
<keyword evidence="2" id="KW-1003">Cell membrane</keyword>
<evidence type="ECO:0000313" key="7">
    <source>
        <dbReference type="EMBL" id="NMX96640.1"/>
    </source>
</evidence>
<dbReference type="InterPro" id="IPR051449">
    <property type="entry name" value="ABC-2_transporter_component"/>
</dbReference>
<evidence type="ECO:0000256" key="3">
    <source>
        <dbReference type="ARBA" id="ARBA00022692"/>
    </source>
</evidence>
<evidence type="ECO:0000256" key="6">
    <source>
        <dbReference type="SAM" id="Phobius"/>
    </source>
</evidence>
<proteinExistence type="predicted"/>
<dbReference type="GeneID" id="47555237"/>
<protein>
    <submittedName>
        <fullName evidence="7">ABC transporter permease</fullName>
    </submittedName>
</protein>
<gene>
    <name evidence="7" type="ORF">HBO43_08515</name>
</gene>
<keyword evidence="5 6" id="KW-0472">Membrane</keyword>